<evidence type="ECO:0000313" key="10">
    <source>
        <dbReference type="EMBL" id="EDO43737.1"/>
    </source>
</evidence>
<evidence type="ECO:0000256" key="3">
    <source>
        <dbReference type="ARBA" id="ARBA00022547"/>
    </source>
</evidence>
<dbReference type="EMBL" id="DS469551">
    <property type="protein sequence ID" value="EDO43737.1"/>
    <property type="molecule type" value="Genomic_DNA"/>
</dbReference>
<keyword evidence="8 9" id="KW-0472">Membrane</keyword>
<gene>
    <name evidence="10" type="ORF">NEMVEDRAFT_v1g203782</name>
</gene>
<dbReference type="HOGENOM" id="CLU_087186_1_0_1"/>
<dbReference type="GO" id="GO:0015986">
    <property type="term" value="P:proton motive force-driven ATP synthesis"/>
    <property type="evidence" value="ECO:0000318"/>
    <property type="project" value="GO_Central"/>
</dbReference>
<comment type="subcellular location">
    <subcellularLocation>
        <location evidence="9">Mitochondrion</location>
    </subcellularLocation>
    <subcellularLocation>
        <location evidence="9">Mitochondrion inner membrane</location>
    </subcellularLocation>
</comment>
<comment type="similarity">
    <text evidence="1 9">Belongs to the eukaryotic ATPase B chain family.</text>
</comment>
<keyword evidence="6 9" id="KW-0406">Ion transport</keyword>
<evidence type="ECO:0000256" key="9">
    <source>
        <dbReference type="RuleBase" id="RU368017"/>
    </source>
</evidence>
<keyword evidence="4 9" id="KW-0375">Hydrogen ion transport</keyword>
<evidence type="ECO:0000313" key="11">
    <source>
        <dbReference type="Proteomes" id="UP000001593"/>
    </source>
</evidence>
<dbReference type="Pfam" id="PF05405">
    <property type="entry name" value="Mt_ATP-synt_B"/>
    <property type="match status" value="1"/>
</dbReference>
<dbReference type="OMA" id="CTAGEGN"/>
<dbReference type="Gene3D" id="1.20.5.2210">
    <property type="match status" value="1"/>
</dbReference>
<dbReference type="SUPFAM" id="SSF161060">
    <property type="entry name" value="ATP synthase B chain-like"/>
    <property type="match status" value="1"/>
</dbReference>
<evidence type="ECO:0000256" key="5">
    <source>
        <dbReference type="ARBA" id="ARBA00022792"/>
    </source>
</evidence>
<evidence type="ECO:0000256" key="2">
    <source>
        <dbReference type="ARBA" id="ARBA00022448"/>
    </source>
</evidence>
<dbReference type="PhylomeDB" id="A7RXX3"/>
<evidence type="ECO:0000256" key="4">
    <source>
        <dbReference type="ARBA" id="ARBA00022781"/>
    </source>
</evidence>
<evidence type="ECO:0000256" key="7">
    <source>
        <dbReference type="ARBA" id="ARBA00023128"/>
    </source>
</evidence>
<dbReference type="PANTHER" id="PTHR12733:SF3">
    <property type="entry name" value="ATP SYNTHASE F(0) COMPLEX SUBUNIT B1, MITOCHONDRIAL"/>
    <property type="match status" value="1"/>
</dbReference>
<proteinExistence type="inferred from homology"/>
<dbReference type="PANTHER" id="PTHR12733">
    <property type="entry name" value="MITOCHONDRIAL ATP SYNTHASE B CHAIN"/>
    <property type="match status" value="1"/>
</dbReference>
<dbReference type="Proteomes" id="UP000001593">
    <property type="component" value="Unassembled WGS sequence"/>
</dbReference>
<sequence>MLSRLRLAGSLGVRSSRLLQAAKPSAPALTRFCQSQVQQKKEDEVPEFGQFWRDVKANMMAKTGETGQLMFFGGLAAYLLSNEILIIHEETYIAAVMGGTFYWLMKKAGGPIAEMLDNTSQEILDAFNVGRNASIKHLQDAIDNEKHLEHMLSCRTDIIEMMRENNVMGMELEYRNNVHHVVKEVKKRLDYQVEMETFHRKVEQAHIIDWVEKEVIKSITPQQEKESISQCIRDLKAMAV</sequence>
<dbReference type="GO" id="GO:0015078">
    <property type="term" value="F:proton transmembrane transporter activity"/>
    <property type="evidence" value="ECO:0007669"/>
    <property type="project" value="UniProtKB-UniRule"/>
</dbReference>
<keyword evidence="7 9" id="KW-0496">Mitochondrion</keyword>
<dbReference type="InParanoid" id="A7RXX3"/>
<dbReference type="KEGG" id="nve:5515648"/>
<reference evidence="10 11" key="1">
    <citation type="journal article" date="2007" name="Science">
        <title>Sea anemone genome reveals ancestral eumetazoan gene repertoire and genomic organization.</title>
        <authorList>
            <person name="Putnam N.H."/>
            <person name="Srivastava M."/>
            <person name="Hellsten U."/>
            <person name="Dirks B."/>
            <person name="Chapman J."/>
            <person name="Salamov A."/>
            <person name="Terry A."/>
            <person name="Shapiro H."/>
            <person name="Lindquist E."/>
            <person name="Kapitonov V.V."/>
            <person name="Jurka J."/>
            <person name="Genikhovich G."/>
            <person name="Grigoriev I.V."/>
            <person name="Lucas S.M."/>
            <person name="Steele R.E."/>
            <person name="Finnerty J.R."/>
            <person name="Technau U."/>
            <person name="Martindale M.Q."/>
            <person name="Rokhsar D.S."/>
        </authorList>
    </citation>
    <scope>NUCLEOTIDE SEQUENCE [LARGE SCALE GENOMIC DNA]</scope>
    <source>
        <strain evidence="11">CH2 X CH6</strain>
    </source>
</reference>
<dbReference type="OrthoDB" id="67388at2759"/>
<dbReference type="InterPro" id="IPR008688">
    <property type="entry name" value="ATP_synth_Bsub_B/MI25"/>
</dbReference>
<keyword evidence="2 9" id="KW-0813">Transport</keyword>
<dbReference type="GO" id="GO:0045259">
    <property type="term" value="C:proton-transporting ATP synthase complex"/>
    <property type="evidence" value="ECO:0007669"/>
    <property type="project" value="UniProtKB-KW"/>
</dbReference>
<protein>
    <recommendedName>
        <fullName evidence="9">ATP synthase subunit b</fullName>
    </recommendedName>
</protein>
<evidence type="ECO:0000256" key="6">
    <source>
        <dbReference type="ARBA" id="ARBA00023065"/>
    </source>
</evidence>
<keyword evidence="3 9" id="KW-0138">CF(0)</keyword>
<comment type="subunit">
    <text evidence="9">F-type ATPases have 2 components, CF(1) - the catalytic core - and CF(0) - the membrane proton channel. CF(1) and CF(0) have multiple subunits.</text>
</comment>
<dbReference type="GO" id="GO:0005743">
    <property type="term" value="C:mitochondrial inner membrane"/>
    <property type="evidence" value="ECO:0007669"/>
    <property type="project" value="UniProtKB-SubCell"/>
</dbReference>
<evidence type="ECO:0000256" key="1">
    <source>
        <dbReference type="ARBA" id="ARBA00007479"/>
    </source>
</evidence>
<evidence type="ECO:0000256" key="8">
    <source>
        <dbReference type="ARBA" id="ARBA00023136"/>
    </source>
</evidence>
<name>A7RXX3_NEMVE</name>
<accession>A7RXX3</accession>
<dbReference type="STRING" id="45351.A7RXX3"/>
<dbReference type="InterPro" id="IPR013837">
    <property type="entry name" value="ATP_synth_F0_suB"/>
</dbReference>
<keyword evidence="11" id="KW-1185">Reference proteome</keyword>
<comment type="function">
    <text evidence="9">Subunit b, of the mitochondrial membrane ATP synthase complex (F(1)F(0) ATP synthase or Complex V) that produces ATP from ADP in the presence of a proton gradient across the membrane which is generated by electron transport complexes of the respiratory chain. ATP synthase complex consist of a soluble F(1) head domain - the catalytic core - and a membrane F(1) domain - the membrane proton channel. These two domains are linked by a central stalk rotating inside the F(1) region and a stationary peripheral stalk. During catalysis, ATP synthesis in the catalytic domain of F(1) is coupled via a rotary mechanism of the central stalk subunits to proton translocation. In vivo, can only synthesize ATP although its ATP hydrolase activity can be activated artificially in vitro. Part of the complex F(0) domain. Part of the complex F(0) domain and the peripheric stalk, which acts as a stator to hold the catalytic alpha(3)beta(3) subcomplex and subunit a/ATP6 static relative to the rotary elements.</text>
</comment>
<organism evidence="10 11">
    <name type="scientific">Nematostella vectensis</name>
    <name type="common">Starlet sea anemone</name>
    <dbReference type="NCBI Taxonomy" id="45351"/>
    <lineage>
        <taxon>Eukaryota</taxon>
        <taxon>Metazoa</taxon>
        <taxon>Cnidaria</taxon>
        <taxon>Anthozoa</taxon>
        <taxon>Hexacorallia</taxon>
        <taxon>Actiniaria</taxon>
        <taxon>Edwardsiidae</taxon>
        <taxon>Nematostella</taxon>
    </lineage>
</organism>
<dbReference type="eggNOG" id="KOG3976">
    <property type="taxonomic scope" value="Eukaryota"/>
</dbReference>
<keyword evidence="5 9" id="KW-0999">Mitochondrion inner membrane</keyword>
<dbReference type="AlphaFoldDB" id="A7RXX3"/>